<reference evidence="7" key="1">
    <citation type="submission" date="2020-05" db="EMBL/GenBank/DDBJ databases">
        <title>Mycena genomes resolve the evolution of fungal bioluminescence.</title>
        <authorList>
            <person name="Tsai I.J."/>
        </authorList>
    </citation>
    <scope>NUCLEOTIDE SEQUENCE</scope>
    <source>
        <strain evidence="7">CCC161011</strain>
    </source>
</reference>
<dbReference type="PROSITE" id="PS52012">
    <property type="entry name" value="CFEM"/>
    <property type="match status" value="1"/>
</dbReference>
<dbReference type="Proteomes" id="UP000620124">
    <property type="component" value="Unassembled WGS sequence"/>
</dbReference>
<keyword evidence="3" id="KW-0732">Signal</keyword>
<dbReference type="OrthoDB" id="3043317at2759"/>
<dbReference type="Pfam" id="PF05730">
    <property type="entry name" value="CFEM"/>
    <property type="match status" value="1"/>
</dbReference>
<evidence type="ECO:0000256" key="2">
    <source>
        <dbReference type="ARBA" id="ARBA00022525"/>
    </source>
</evidence>
<dbReference type="InterPro" id="IPR008427">
    <property type="entry name" value="Extracellular_membr_CFEM_dom"/>
</dbReference>
<feature type="domain" description="CFEM" evidence="6">
    <location>
        <begin position="71"/>
        <end position="196"/>
    </location>
</feature>
<sequence>MPSRWRLPSLRSPCESGCQNVCRLSITQSRQRQPALSAPLSSNASFAFLYSPLHFIIMRLPLFTTTVAASAFLASTSIITLATAADGGADGGLDTLSPTQKCLLTCSLTAVNASGCDIENTPCICESSVYATNVTQCAEGNCGVPASVVSDFLTTNCADVLSSAAGSSSTRSGAAAPSSTYLPFPTGSGSSPTGSSSSASNSNSSTPSNSAAAAGSSNSASANTPSNSNSAAASSETGTPVPNSNSASGLRVRVAAASAVGLMICALLV</sequence>
<evidence type="ECO:0000256" key="5">
    <source>
        <dbReference type="SAM" id="MobiDB-lite"/>
    </source>
</evidence>
<comment type="subcellular location">
    <subcellularLocation>
        <location evidence="1">Secreted</location>
    </subcellularLocation>
</comment>
<accession>A0A8H6YDS4</accession>
<feature type="compositionally biased region" description="Low complexity" evidence="5">
    <location>
        <begin position="185"/>
        <end position="235"/>
    </location>
</feature>
<evidence type="ECO:0000313" key="7">
    <source>
        <dbReference type="EMBL" id="KAF7357863.1"/>
    </source>
</evidence>
<proteinExistence type="predicted"/>
<dbReference type="GO" id="GO:0005576">
    <property type="term" value="C:extracellular region"/>
    <property type="evidence" value="ECO:0007669"/>
    <property type="project" value="UniProtKB-SubCell"/>
</dbReference>
<keyword evidence="2" id="KW-0964">Secreted</keyword>
<keyword evidence="8" id="KW-1185">Reference proteome</keyword>
<keyword evidence="4" id="KW-1015">Disulfide bond</keyword>
<evidence type="ECO:0000256" key="4">
    <source>
        <dbReference type="ARBA" id="ARBA00023157"/>
    </source>
</evidence>
<dbReference type="EMBL" id="JACAZI010000006">
    <property type="protein sequence ID" value="KAF7357863.1"/>
    <property type="molecule type" value="Genomic_DNA"/>
</dbReference>
<evidence type="ECO:0000256" key="3">
    <source>
        <dbReference type="ARBA" id="ARBA00022729"/>
    </source>
</evidence>
<evidence type="ECO:0000313" key="8">
    <source>
        <dbReference type="Proteomes" id="UP000620124"/>
    </source>
</evidence>
<evidence type="ECO:0000256" key="1">
    <source>
        <dbReference type="ARBA" id="ARBA00004613"/>
    </source>
</evidence>
<dbReference type="AlphaFoldDB" id="A0A8H6YDS4"/>
<evidence type="ECO:0000259" key="6">
    <source>
        <dbReference type="PROSITE" id="PS52012"/>
    </source>
</evidence>
<comment type="caution">
    <text evidence="7">The sequence shown here is derived from an EMBL/GenBank/DDBJ whole genome shotgun (WGS) entry which is preliminary data.</text>
</comment>
<name>A0A8H6YDS4_9AGAR</name>
<protein>
    <recommendedName>
        <fullName evidence="6">CFEM domain-containing protein</fullName>
    </recommendedName>
</protein>
<feature type="region of interest" description="Disordered" evidence="5">
    <location>
        <begin position="185"/>
        <end position="247"/>
    </location>
</feature>
<gene>
    <name evidence="7" type="ORF">MVEN_00832500</name>
</gene>
<feature type="compositionally biased region" description="Polar residues" evidence="5">
    <location>
        <begin position="236"/>
        <end position="247"/>
    </location>
</feature>
<organism evidence="7 8">
    <name type="scientific">Mycena venus</name>
    <dbReference type="NCBI Taxonomy" id="2733690"/>
    <lineage>
        <taxon>Eukaryota</taxon>
        <taxon>Fungi</taxon>
        <taxon>Dikarya</taxon>
        <taxon>Basidiomycota</taxon>
        <taxon>Agaricomycotina</taxon>
        <taxon>Agaricomycetes</taxon>
        <taxon>Agaricomycetidae</taxon>
        <taxon>Agaricales</taxon>
        <taxon>Marasmiineae</taxon>
        <taxon>Mycenaceae</taxon>
        <taxon>Mycena</taxon>
    </lineage>
</organism>